<sequence>MQNNTTQEQINNTQVCIDSLGLSEVDYSQTVLQTIQNADGTVSIIQVDPNNPIITLADGTTAQVQGVATLIITGEDGYPVAVSNMITLPVSAQVYQTVVANIQHIQSNPDGTLCIPMQVDKIVFDNISSIRKQTHSAKKI</sequence>
<dbReference type="VEuPathDB" id="VectorBase:CSON015444"/>
<dbReference type="AlphaFoldDB" id="A0A336KSZ8"/>
<dbReference type="EMBL" id="UFQT01000980">
    <property type="protein sequence ID" value="SSX28264.1"/>
    <property type="molecule type" value="Genomic_DNA"/>
</dbReference>
<evidence type="ECO:0000313" key="1">
    <source>
        <dbReference type="EMBL" id="SSX08146.1"/>
    </source>
</evidence>
<dbReference type="InterPro" id="IPR039142">
    <property type="entry name" value="NRF1/Ewg"/>
</dbReference>
<dbReference type="GO" id="GO:0006357">
    <property type="term" value="P:regulation of transcription by RNA polymerase II"/>
    <property type="evidence" value="ECO:0007669"/>
    <property type="project" value="InterPro"/>
</dbReference>
<protein>
    <submittedName>
        <fullName evidence="1">CSON015444 protein</fullName>
    </submittedName>
</protein>
<gene>
    <name evidence="1" type="primary">CSON015444</name>
</gene>
<reference evidence="2" key="2">
    <citation type="submission" date="2018-07" db="EMBL/GenBank/DDBJ databases">
        <authorList>
            <person name="Quirk P.G."/>
            <person name="Krulwich T.A."/>
        </authorList>
    </citation>
    <scope>NUCLEOTIDE SEQUENCE</scope>
</reference>
<name>A0A336KSZ8_CULSO</name>
<dbReference type="GO" id="GO:0003700">
    <property type="term" value="F:DNA-binding transcription factor activity"/>
    <property type="evidence" value="ECO:0007669"/>
    <property type="project" value="InterPro"/>
</dbReference>
<accession>A0A336KSZ8</accession>
<evidence type="ECO:0000313" key="2">
    <source>
        <dbReference type="EMBL" id="SSX28264.1"/>
    </source>
</evidence>
<dbReference type="EMBL" id="UFQS01000980">
    <property type="protein sequence ID" value="SSX08146.1"/>
    <property type="molecule type" value="Genomic_DNA"/>
</dbReference>
<dbReference type="PANTHER" id="PTHR20338">
    <property type="entry name" value="NUCLEAR RESPIRATORY FACTOR 1"/>
    <property type="match status" value="1"/>
</dbReference>
<reference evidence="1" key="1">
    <citation type="submission" date="2018-04" db="EMBL/GenBank/DDBJ databases">
        <authorList>
            <person name="Go L.Y."/>
            <person name="Mitchell J.A."/>
        </authorList>
    </citation>
    <scope>NUCLEOTIDE SEQUENCE</scope>
    <source>
        <tissue evidence="1">Whole organism</tissue>
    </source>
</reference>
<proteinExistence type="predicted"/>
<organism evidence="1">
    <name type="scientific">Culicoides sonorensis</name>
    <name type="common">Biting midge</name>
    <dbReference type="NCBI Taxonomy" id="179676"/>
    <lineage>
        <taxon>Eukaryota</taxon>
        <taxon>Metazoa</taxon>
        <taxon>Ecdysozoa</taxon>
        <taxon>Arthropoda</taxon>
        <taxon>Hexapoda</taxon>
        <taxon>Insecta</taxon>
        <taxon>Pterygota</taxon>
        <taxon>Neoptera</taxon>
        <taxon>Endopterygota</taxon>
        <taxon>Diptera</taxon>
        <taxon>Nematocera</taxon>
        <taxon>Chironomoidea</taxon>
        <taxon>Ceratopogonidae</taxon>
        <taxon>Ceratopogoninae</taxon>
        <taxon>Culicoides</taxon>
        <taxon>Monoculicoides</taxon>
    </lineage>
</organism>